<dbReference type="Proteomes" id="UP000193920">
    <property type="component" value="Unassembled WGS sequence"/>
</dbReference>
<evidence type="ECO:0000256" key="3">
    <source>
        <dbReference type="SAM" id="MobiDB-lite"/>
    </source>
</evidence>
<dbReference type="InterPro" id="IPR012677">
    <property type="entry name" value="Nucleotide-bd_a/b_plait_sf"/>
</dbReference>
<dbReference type="Pfam" id="PF00076">
    <property type="entry name" value="RRM_1"/>
    <property type="match status" value="2"/>
</dbReference>
<feature type="compositionally biased region" description="Low complexity" evidence="3">
    <location>
        <begin position="971"/>
        <end position="995"/>
    </location>
</feature>
<gene>
    <name evidence="5" type="ORF">LY90DRAFT_678682</name>
</gene>
<dbReference type="SMART" id="SM00360">
    <property type="entry name" value="RRM"/>
    <property type="match status" value="4"/>
</dbReference>
<feature type="domain" description="RRM" evidence="4">
    <location>
        <begin position="372"/>
        <end position="438"/>
    </location>
</feature>
<evidence type="ECO:0000256" key="2">
    <source>
        <dbReference type="PROSITE-ProRule" id="PRU00176"/>
    </source>
</evidence>
<evidence type="ECO:0000259" key="4">
    <source>
        <dbReference type="PROSITE" id="PS50102"/>
    </source>
</evidence>
<feature type="region of interest" description="Disordered" evidence="3">
    <location>
        <begin position="258"/>
        <end position="292"/>
    </location>
</feature>
<feature type="compositionally biased region" description="Basic and acidic residues" evidence="3">
    <location>
        <begin position="905"/>
        <end position="930"/>
    </location>
</feature>
<comment type="caution">
    <text evidence="5">The sequence shown here is derived from an EMBL/GenBank/DDBJ whole genome shotgun (WGS) entry which is preliminary data.</text>
</comment>
<feature type="compositionally biased region" description="Low complexity" evidence="3">
    <location>
        <begin position="1090"/>
        <end position="1100"/>
    </location>
</feature>
<dbReference type="GO" id="GO:0003723">
    <property type="term" value="F:RNA binding"/>
    <property type="evidence" value="ECO:0007669"/>
    <property type="project" value="UniProtKB-UniRule"/>
</dbReference>
<evidence type="ECO:0000256" key="1">
    <source>
        <dbReference type="ARBA" id="ARBA00022884"/>
    </source>
</evidence>
<dbReference type="STRING" id="1754190.A0A1Y1YT21"/>
<dbReference type="AlphaFoldDB" id="A0A1Y1YT21"/>
<dbReference type="EMBL" id="MCOG01000510">
    <property type="protein sequence ID" value="ORY01126.1"/>
    <property type="molecule type" value="Genomic_DNA"/>
</dbReference>
<feature type="region of interest" description="Disordered" evidence="3">
    <location>
        <begin position="1087"/>
        <end position="1111"/>
    </location>
</feature>
<sequence>MKNAPKTTIHVTGIPQSLDRADLKSMFSKFEGFVRICFHSDYIFVSFTEVAYAGKAIEIIHNTTDMLASYAKFGATPINSPSISVQPNPILYIRCSQMISIFPHFTEQELLKIFKSYEGFDSARFFTSHCLVRYRDVECAKRVLEDLNATTNLFANYSTKGTKKVQASNTSTLLNGRHSATGSPNVTAATTSTTNNTLTMINNAAASGMYSLTNNYNSDSDAQSTGQSTHSNSIYGDEVHEKPNIDFQSNKFFERRGSYSSNASNNSSYYANSNHTGRSNSMSHSTSQPKRTLHVTNFNKTKNQLRSIFASFPGFKKVAFYQDYCFVIFSDAEAASNASEELLFKTKLKVSYAKADYVPYVVSASAIGTPNNVIRAADYPNSTTESELAEMFNSYPGFVDLKFSKNYSIVYFQDVNTAKVALEDMNKTTNFTLTYLKKSNNRYNNMNNNNNSSVNTTSNNNSTSLNVNNTPSSTPLTASTTTNLNSQNNEISGMGLLNSNNLPNSGNLPNLPNIHNFQNVPNYQNIKYSIRNQRNNISVFQRVPGINMNGKVSPSSTTPSAVLPSIATSLPLKGSKDNSKSLPATSSQLLNGIDISNSPSSKINTMLFNDVTGNYNNVVMNQNNYLQNNSSSTQFIGMNNTTLNSNKVNEKNALFNGRYDDLMGQEQNSLFSLTLGNGGKSSPCSSIGSPISSPSYSPTISASGFLNNDSPVGSIKSLSLNPPYMNQGKSTYTTNFGSSIWSTASNSSMSDIGSSNLPDYNPKLSNNTLNNIITSSNALNELDLQSKAVTPPMTASVINERGTDKDTSSISSGIIGSHRNILENGRTTRSKSESFAFQGIINDINNAVYSSELGRKRSTASSIYDEIIGNDLMEPMTKPLSIASNSPKALKSLSQPTIIEEIISESEKTEGKNNEMESSNEKKEEIKKSSDIDHLLSDTLSSVTESISQKLEDYNQTTLVVDTNEIEEENNNNNNNNNNNKKSESKNTSTTAAANDVDTTSNVESEKIDQNKIDSYEKSSAYLELESQCNQFKNVVDNLIAKLLSLQKENDILLRDKKELLQYKNQSQQELKELKLENSLLKNELKIKNSSDSSTNSNNNHALKENIQNENSYMINNF</sequence>
<feature type="domain" description="RRM" evidence="4">
    <location>
        <begin position="7"/>
        <end position="73"/>
    </location>
</feature>
<dbReference type="SUPFAM" id="SSF54928">
    <property type="entry name" value="RNA-binding domain, RBD"/>
    <property type="match status" value="2"/>
</dbReference>
<dbReference type="InterPro" id="IPR035979">
    <property type="entry name" value="RBD_domain_sf"/>
</dbReference>
<feature type="domain" description="RRM" evidence="4">
    <location>
        <begin position="291"/>
        <end position="355"/>
    </location>
</feature>
<protein>
    <recommendedName>
        <fullName evidence="4">RRM domain-containing protein</fullName>
    </recommendedName>
</protein>
<feature type="region of interest" description="Disordered" evidence="3">
    <location>
        <begin position="443"/>
        <end position="498"/>
    </location>
</feature>
<dbReference type="CDD" id="cd00590">
    <property type="entry name" value="RRM_SF"/>
    <property type="match status" value="3"/>
</dbReference>
<name>A0A1Y1YT21_9FUNG</name>
<feature type="region of interest" description="Disordered" evidence="3">
    <location>
        <begin position="963"/>
        <end position="1006"/>
    </location>
</feature>
<dbReference type="PANTHER" id="PTHR10501">
    <property type="entry name" value="U1 SMALL NUCLEAR RIBONUCLEOPROTEIN A/U2 SMALL NUCLEAR RIBONUCLEOPROTEIN B"/>
    <property type="match status" value="1"/>
</dbReference>
<feature type="compositionally biased region" description="Polar residues" evidence="3">
    <location>
        <begin position="218"/>
        <end position="234"/>
    </location>
</feature>
<feature type="region of interest" description="Disordered" evidence="3">
    <location>
        <begin position="218"/>
        <end position="240"/>
    </location>
</feature>
<dbReference type="OrthoDB" id="431169at2759"/>
<feature type="compositionally biased region" description="Polar residues" evidence="3">
    <location>
        <begin position="275"/>
        <end position="292"/>
    </location>
</feature>
<keyword evidence="1 2" id="KW-0694">RNA-binding</keyword>
<evidence type="ECO:0000313" key="5">
    <source>
        <dbReference type="EMBL" id="ORY01126.1"/>
    </source>
</evidence>
<feature type="region of interest" description="Disordered" evidence="3">
    <location>
        <begin position="902"/>
        <end position="930"/>
    </location>
</feature>
<accession>A0A1Y1YT21</accession>
<dbReference type="PROSITE" id="PS50102">
    <property type="entry name" value="RRM"/>
    <property type="match status" value="3"/>
</dbReference>
<dbReference type="Gene3D" id="3.30.70.330">
    <property type="match status" value="3"/>
</dbReference>
<organism evidence="5 6">
    <name type="scientific">Neocallimastix californiae</name>
    <dbReference type="NCBI Taxonomy" id="1754190"/>
    <lineage>
        <taxon>Eukaryota</taxon>
        <taxon>Fungi</taxon>
        <taxon>Fungi incertae sedis</taxon>
        <taxon>Chytridiomycota</taxon>
        <taxon>Chytridiomycota incertae sedis</taxon>
        <taxon>Neocallimastigomycetes</taxon>
        <taxon>Neocallimastigales</taxon>
        <taxon>Neocallimastigaceae</taxon>
        <taxon>Neocallimastix</taxon>
    </lineage>
</organism>
<dbReference type="InterPro" id="IPR000504">
    <property type="entry name" value="RRM_dom"/>
</dbReference>
<reference evidence="5 6" key="1">
    <citation type="submission" date="2016-08" db="EMBL/GenBank/DDBJ databases">
        <title>A Parts List for Fungal Cellulosomes Revealed by Comparative Genomics.</title>
        <authorList>
            <consortium name="DOE Joint Genome Institute"/>
            <person name="Haitjema C.H."/>
            <person name="Gilmore S.P."/>
            <person name="Henske J.K."/>
            <person name="Solomon K.V."/>
            <person name="De Groot R."/>
            <person name="Kuo A."/>
            <person name="Mondo S.J."/>
            <person name="Salamov A.A."/>
            <person name="Labutti K."/>
            <person name="Zhao Z."/>
            <person name="Chiniquy J."/>
            <person name="Barry K."/>
            <person name="Brewer H.M."/>
            <person name="Purvine S.O."/>
            <person name="Wright A.T."/>
            <person name="Boxma B."/>
            <person name="Van Alen T."/>
            <person name="Hackstein J.H."/>
            <person name="Baker S.E."/>
            <person name="Grigoriev I.V."/>
            <person name="O'Malley M.A."/>
        </authorList>
    </citation>
    <scope>NUCLEOTIDE SEQUENCE [LARGE SCALE GENOMIC DNA]</scope>
    <source>
        <strain evidence="5 6">G1</strain>
    </source>
</reference>
<feature type="compositionally biased region" description="Low complexity" evidence="3">
    <location>
        <begin position="258"/>
        <end position="274"/>
    </location>
</feature>
<evidence type="ECO:0000313" key="6">
    <source>
        <dbReference type="Proteomes" id="UP000193920"/>
    </source>
</evidence>
<proteinExistence type="predicted"/>
<keyword evidence="6" id="KW-1185">Reference proteome</keyword>